<organism evidence="3 4">
    <name type="scientific">Marinobacter psychrophilus</name>
    <dbReference type="NCBI Taxonomy" id="330734"/>
    <lineage>
        <taxon>Bacteria</taxon>
        <taxon>Pseudomonadati</taxon>
        <taxon>Pseudomonadota</taxon>
        <taxon>Gammaproteobacteria</taxon>
        <taxon>Pseudomonadales</taxon>
        <taxon>Marinobacteraceae</taxon>
        <taxon>Marinobacter</taxon>
    </lineage>
</organism>
<gene>
    <name evidence="3" type="ORF">ABA45_09410</name>
</gene>
<dbReference type="STRING" id="330734.ABA45_09410"/>
<evidence type="ECO:0000313" key="3">
    <source>
        <dbReference type="EMBL" id="AKO52600.1"/>
    </source>
</evidence>
<evidence type="ECO:0000256" key="1">
    <source>
        <dbReference type="SAM" id="SignalP"/>
    </source>
</evidence>
<dbReference type="RefSeq" id="WP_048385612.1">
    <property type="nucleotide sequence ID" value="NZ_CP011494.1"/>
</dbReference>
<dbReference type="Proteomes" id="UP000036406">
    <property type="component" value="Chromosome"/>
</dbReference>
<dbReference type="Pfam" id="PF05618">
    <property type="entry name" value="Zn_protease"/>
    <property type="match status" value="1"/>
</dbReference>
<feature type="domain" description="Retropepsin-like aspartic endopeptidase" evidence="2">
    <location>
        <begin position="37"/>
        <end position="183"/>
    </location>
</feature>
<protein>
    <submittedName>
        <fullName evidence="3">Ribosomal protein S6 modification protein</fullName>
    </submittedName>
</protein>
<dbReference type="Gene3D" id="2.40.70.10">
    <property type="entry name" value="Acid Proteases"/>
    <property type="match status" value="1"/>
</dbReference>
<dbReference type="PANTHER" id="PTHR38037:SF2">
    <property type="entry name" value="ATP-DEPENDENT ZINC PROTEASE DOMAIN-CONTAINING PROTEIN-RELATED"/>
    <property type="match status" value="1"/>
</dbReference>
<evidence type="ECO:0000259" key="2">
    <source>
        <dbReference type="Pfam" id="PF05618"/>
    </source>
</evidence>
<dbReference type="AlphaFoldDB" id="A0A0H4I4G2"/>
<accession>A0A0H4I4G2</accession>
<proteinExistence type="predicted"/>
<dbReference type="KEGG" id="mpq:ABA45_09410"/>
<reference evidence="3 4" key="1">
    <citation type="submission" date="2015-05" db="EMBL/GenBank/DDBJ databases">
        <title>Complete genome of Marinobacter psychrophilus strain 20041T isolated from sea-ice of the Canadian Basin.</title>
        <authorList>
            <person name="Song L."/>
            <person name="Ren L."/>
            <person name="Yu Y."/>
            <person name="Wang X."/>
        </authorList>
    </citation>
    <scope>NUCLEOTIDE SEQUENCE [LARGE SCALE GENOMIC DNA]</scope>
    <source>
        <strain evidence="3 4">20041</strain>
    </source>
</reference>
<feature type="chain" id="PRO_5005206067" evidence="1">
    <location>
        <begin position="25"/>
        <end position="200"/>
    </location>
</feature>
<dbReference type="InterPro" id="IPR021109">
    <property type="entry name" value="Peptidase_aspartic_dom_sf"/>
</dbReference>
<dbReference type="EMBL" id="CP011494">
    <property type="protein sequence ID" value="AKO52600.1"/>
    <property type="molecule type" value="Genomic_DNA"/>
</dbReference>
<sequence>MNHARFLLITALVTALSWASLASAQDKANGKRPGETLGFVEWVVMQDSGVRLKARLDTGAKTSSLHAVNVEEFDKDDERWVSFELPLGDHEDQPSEGKISHDEVVLEFELPVERVVLVKRKGAPSQRRYVVNMDFCVSGEVHTTQFSLADRAKFSYPVLLGRRFMSDDNILVDSTNGFIAVKQCEFISLEKIAENNKTPS</sequence>
<feature type="signal peptide" evidence="1">
    <location>
        <begin position="1"/>
        <end position="24"/>
    </location>
</feature>
<dbReference type="PATRIC" id="fig|330734.3.peg.1979"/>
<keyword evidence="1" id="KW-0732">Signal</keyword>
<keyword evidence="4" id="KW-1185">Reference proteome</keyword>
<name>A0A0H4I4G2_9GAMM</name>
<dbReference type="PANTHER" id="PTHR38037">
    <property type="entry name" value="ZN_PROTEASE DOMAIN-CONTAINING PROTEIN"/>
    <property type="match status" value="1"/>
</dbReference>
<dbReference type="SUPFAM" id="SSF50630">
    <property type="entry name" value="Acid proteases"/>
    <property type="match status" value="1"/>
</dbReference>
<evidence type="ECO:0000313" key="4">
    <source>
        <dbReference type="Proteomes" id="UP000036406"/>
    </source>
</evidence>
<dbReference type="InterPro" id="IPR008503">
    <property type="entry name" value="Asp_endopeptidase"/>
</dbReference>